<keyword evidence="6" id="KW-0963">Cytoplasm</keyword>
<dbReference type="GO" id="GO:0046872">
    <property type="term" value="F:metal ion binding"/>
    <property type="evidence" value="ECO:0007669"/>
    <property type="project" value="UniProtKB-UniRule"/>
</dbReference>
<evidence type="ECO:0000256" key="4">
    <source>
        <dbReference type="ARBA" id="ARBA00023027"/>
    </source>
</evidence>
<dbReference type="PANTHER" id="PTHR20275:SF0">
    <property type="entry name" value="NAD KINASE"/>
    <property type="match status" value="1"/>
</dbReference>
<feature type="binding site" evidence="6">
    <location>
        <begin position="142"/>
        <end position="143"/>
    </location>
    <ligand>
        <name>NAD(+)</name>
        <dbReference type="ChEBI" id="CHEBI:57540"/>
    </ligand>
</feature>
<feature type="binding site" evidence="6">
    <location>
        <position position="73"/>
    </location>
    <ligand>
        <name>NAD(+)</name>
        <dbReference type="ChEBI" id="CHEBI:57540"/>
    </ligand>
</feature>
<dbReference type="GO" id="GO:0003951">
    <property type="term" value="F:NAD+ kinase activity"/>
    <property type="evidence" value="ECO:0007669"/>
    <property type="project" value="UniProtKB-UniRule"/>
</dbReference>
<dbReference type="EC" id="2.7.1.23" evidence="6"/>
<dbReference type="GO" id="GO:0005737">
    <property type="term" value="C:cytoplasm"/>
    <property type="evidence" value="ECO:0007669"/>
    <property type="project" value="UniProtKB-SubCell"/>
</dbReference>
<comment type="cofactor">
    <cofactor evidence="6">
        <name>a divalent metal cation</name>
        <dbReference type="ChEBI" id="CHEBI:60240"/>
    </cofactor>
</comment>
<dbReference type="Pfam" id="PF01513">
    <property type="entry name" value="NAD_kinase"/>
    <property type="match status" value="1"/>
</dbReference>
<dbReference type="GO" id="GO:0051287">
    <property type="term" value="F:NAD binding"/>
    <property type="evidence" value="ECO:0007669"/>
    <property type="project" value="UniProtKB-ARBA"/>
</dbReference>
<evidence type="ECO:0000313" key="8">
    <source>
        <dbReference type="Proteomes" id="UP000255036"/>
    </source>
</evidence>
<dbReference type="InterPro" id="IPR017438">
    <property type="entry name" value="ATP-NAD_kinase_N"/>
</dbReference>
<dbReference type="Gene3D" id="2.60.200.30">
    <property type="entry name" value="Probable inorganic polyphosphate/atp-NAD kinase, domain 2"/>
    <property type="match status" value="1"/>
</dbReference>
<evidence type="ECO:0000313" key="7">
    <source>
        <dbReference type="EMBL" id="RDU24863.1"/>
    </source>
</evidence>
<dbReference type="Proteomes" id="UP000255036">
    <property type="component" value="Unassembled WGS sequence"/>
</dbReference>
<name>A0A371AZ85_9FIRM</name>
<comment type="caution">
    <text evidence="6">Lacks conserved residue(s) required for the propagation of feature annotation.</text>
</comment>
<dbReference type="SUPFAM" id="SSF111331">
    <property type="entry name" value="NAD kinase/diacylglycerol kinase-like"/>
    <property type="match status" value="1"/>
</dbReference>
<dbReference type="GO" id="GO:0005524">
    <property type="term" value="F:ATP binding"/>
    <property type="evidence" value="ECO:0007669"/>
    <property type="project" value="UniProtKB-KW"/>
</dbReference>
<keyword evidence="2 6" id="KW-0418">Kinase</keyword>
<comment type="similarity">
    <text evidence="6">Belongs to the NAD kinase family.</text>
</comment>
<evidence type="ECO:0000256" key="6">
    <source>
        <dbReference type="HAMAP-Rule" id="MF_00361"/>
    </source>
</evidence>
<keyword evidence="6" id="KW-0067">ATP-binding</keyword>
<feature type="active site" description="Proton acceptor" evidence="6">
    <location>
        <position position="68"/>
    </location>
</feature>
<dbReference type="Pfam" id="PF20143">
    <property type="entry name" value="NAD_kinase_C"/>
    <property type="match status" value="1"/>
</dbReference>
<feature type="binding site" evidence="6">
    <location>
        <begin position="183"/>
        <end position="188"/>
    </location>
    <ligand>
        <name>NAD(+)</name>
        <dbReference type="ChEBI" id="CHEBI:57540"/>
    </ligand>
</feature>
<sequence length="288" mass="32278">MNCFYIILNTNKEKSYELGKSIQQYLEQKGKTCFIHEKGEDSANNKFKYTDASRIPKDVEAVLVIGGDGTVIHAARDINHRNLPLIGVNLGRIGYLCDLEESNIYSALDAMMEENYIIEERMMLEGIGHRGEEVLVHNDALNDIVIHRMGHLRIMNFIIYVNGEHLNTYSSDGIIIATPTGSTGYSMSAGGPIVEPNAKMIMITPISPHALNRKSIILSADDEIVVKIGKRRKEEIEEAEVTFDGAESVKLFSGDCIKIKQSSQCVKFLKTSKVSFLETLRKKMMECK</sequence>
<evidence type="ECO:0000256" key="3">
    <source>
        <dbReference type="ARBA" id="ARBA00022857"/>
    </source>
</evidence>
<comment type="function">
    <text evidence="6">Involved in the regulation of the intracellular balance of NAD and NADP, and is a key enzyme in the biosynthesis of NADP. Catalyzes specifically the phosphorylation on 2'-hydroxyl of the adenosine moiety of NAD to yield NADP.</text>
</comment>
<dbReference type="InterPro" id="IPR002504">
    <property type="entry name" value="NADK"/>
</dbReference>
<dbReference type="EMBL" id="QRCT01000010">
    <property type="protein sequence ID" value="RDU24863.1"/>
    <property type="molecule type" value="Genomic_DNA"/>
</dbReference>
<accession>A0A371AZ85</accession>
<dbReference type="Gene3D" id="3.40.50.10330">
    <property type="entry name" value="Probable inorganic polyphosphate/atp-NAD kinase, domain 1"/>
    <property type="match status" value="1"/>
</dbReference>
<comment type="catalytic activity">
    <reaction evidence="5 6">
        <text>NAD(+) + ATP = ADP + NADP(+) + H(+)</text>
        <dbReference type="Rhea" id="RHEA:18629"/>
        <dbReference type="ChEBI" id="CHEBI:15378"/>
        <dbReference type="ChEBI" id="CHEBI:30616"/>
        <dbReference type="ChEBI" id="CHEBI:57540"/>
        <dbReference type="ChEBI" id="CHEBI:58349"/>
        <dbReference type="ChEBI" id="CHEBI:456216"/>
        <dbReference type="EC" id="2.7.1.23"/>
    </reaction>
</comment>
<keyword evidence="6" id="KW-0547">Nucleotide-binding</keyword>
<feature type="binding site" evidence="6">
    <location>
        <begin position="68"/>
        <end position="69"/>
    </location>
    <ligand>
        <name>NAD(+)</name>
        <dbReference type="ChEBI" id="CHEBI:57540"/>
    </ligand>
</feature>
<keyword evidence="3 6" id="KW-0521">NADP</keyword>
<dbReference type="OrthoDB" id="9774737at2"/>
<keyword evidence="4 6" id="KW-0520">NAD</keyword>
<dbReference type="GO" id="GO:0019674">
    <property type="term" value="P:NAD+ metabolic process"/>
    <property type="evidence" value="ECO:0007669"/>
    <property type="project" value="InterPro"/>
</dbReference>
<feature type="binding site" evidence="6">
    <location>
        <position position="172"/>
    </location>
    <ligand>
        <name>NAD(+)</name>
        <dbReference type="ChEBI" id="CHEBI:57540"/>
    </ligand>
</feature>
<proteinExistence type="inferred from homology"/>
<dbReference type="InterPro" id="IPR016064">
    <property type="entry name" value="NAD/diacylglycerol_kinase_sf"/>
</dbReference>
<comment type="caution">
    <text evidence="7">The sequence shown here is derived from an EMBL/GenBank/DDBJ whole genome shotgun (WGS) entry which is preliminary data.</text>
</comment>
<dbReference type="PANTHER" id="PTHR20275">
    <property type="entry name" value="NAD KINASE"/>
    <property type="match status" value="1"/>
</dbReference>
<dbReference type="RefSeq" id="WP_115480610.1">
    <property type="nucleotide sequence ID" value="NZ_QRCT01000010.1"/>
</dbReference>
<evidence type="ECO:0000256" key="5">
    <source>
        <dbReference type="ARBA" id="ARBA00047925"/>
    </source>
</evidence>
<dbReference type="InterPro" id="IPR017437">
    <property type="entry name" value="ATP-NAD_kinase_PpnK-typ_C"/>
</dbReference>
<evidence type="ECO:0000256" key="2">
    <source>
        <dbReference type="ARBA" id="ARBA00022777"/>
    </source>
</evidence>
<feature type="binding site" evidence="6">
    <location>
        <position position="153"/>
    </location>
    <ligand>
        <name>NAD(+)</name>
        <dbReference type="ChEBI" id="CHEBI:57540"/>
    </ligand>
</feature>
<keyword evidence="8" id="KW-1185">Reference proteome</keyword>
<gene>
    <name evidence="6" type="primary">nadK</name>
    <name evidence="7" type="ORF">DWV06_02490</name>
</gene>
<keyword evidence="1 6" id="KW-0808">Transferase</keyword>
<evidence type="ECO:0000256" key="1">
    <source>
        <dbReference type="ARBA" id="ARBA00022679"/>
    </source>
</evidence>
<organism evidence="7 8">
    <name type="scientific">Anaerosacchariphilus polymeriproducens</name>
    <dbReference type="NCBI Taxonomy" id="1812858"/>
    <lineage>
        <taxon>Bacteria</taxon>
        <taxon>Bacillati</taxon>
        <taxon>Bacillota</taxon>
        <taxon>Clostridia</taxon>
        <taxon>Lachnospirales</taxon>
        <taxon>Lachnospiraceae</taxon>
        <taxon>Anaerosacchariphilus</taxon>
    </lineage>
</organism>
<protein>
    <recommendedName>
        <fullName evidence="6">NAD kinase</fullName>
        <ecNumber evidence="6">2.7.1.23</ecNumber>
    </recommendedName>
    <alternativeName>
        <fullName evidence="6">ATP-dependent NAD kinase</fullName>
    </alternativeName>
</protein>
<reference evidence="7 8" key="1">
    <citation type="submission" date="2018-07" db="EMBL/GenBank/DDBJ databases">
        <title>Anaerosacharophilus polymeroproducens gen. nov. sp. nov., an anaerobic bacterium isolated from salt field.</title>
        <authorList>
            <person name="Kim W."/>
            <person name="Yang S.-H."/>
            <person name="Oh J."/>
            <person name="Lee J.-H."/>
            <person name="Kwon K.K."/>
        </authorList>
    </citation>
    <scope>NUCLEOTIDE SEQUENCE [LARGE SCALE GENOMIC DNA]</scope>
    <source>
        <strain evidence="7 8">MCWD5</strain>
    </source>
</reference>
<dbReference type="GO" id="GO:0006741">
    <property type="term" value="P:NADP+ biosynthetic process"/>
    <property type="evidence" value="ECO:0007669"/>
    <property type="project" value="UniProtKB-UniRule"/>
</dbReference>
<dbReference type="AlphaFoldDB" id="A0A371AZ85"/>
<dbReference type="HAMAP" id="MF_00361">
    <property type="entry name" value="NAD_kinase"/>
    <property type="match status" value="1"/>
</dbReference>
<comment type="subcellular location">
    <subcellularLocation>
        <location evidence="6">Cytoplasm</location>
    </subcellularLocation>
</comment>